<dbReference type="GO" id="GO:0005737">
    <property type="term" value="C:cytoplasm"/>
    <property type="evidence" value="ECO:0007669"/>
    <property type="project" value="UniProtKB-ARBA"/>
</dbReference>
<feature type="region of interest" description="Disordered" evidence="1">
    <location>
        <begin position="398"/>
        <end position="417"/>
    </location>
</feature>
<evidence type="ECO:0000313" key="4">
    <source>
        <dbReference type="Proteomes" id="UP000247409"/>
    </source>
</evidence>
<feature type="region of interest" description="Disordered" evidence="1">
    <location>
        <begin position="1703"/>
        <end position="1751"/>
    </location>
</feature>
<feature type="domain" description="SEC7" evidence="2">
    <location>
        <begin position="576"/>
        <end position="829"/>
    </location>
</feature>
<gene>
    <name evidence="3" type="ORF">BWQ96_00883</name>
</gene>
<feature type="region of interest" description="Disordered" evidence="1">
    <location>
        <begin position="481"/>
        <end position="520"/>
    </location>
</feature>
<dbReference type="OrthoDB" id="3401at2759"/>
<dbReference type="GO" id="GO:0032012">
    <property type="term" value="P:regulation of ARF protein signal transduction"/>
    <property type="evidence" value="ECO:0007669"/>
    <property type="project" value="InterPro"/>
</dbReference>
<dbReference type="SUPFAM" id="SSF48425">
    <property type="entry name" value="Sec7 domain"/>
    <property type="match status" value="1"/>
</dbReference>
<dbReference type="GO" id="GO:0016192">
    <property type="term" value="P:vesicle-mediated transport"/>
    <property type="evidence" value="ECO:0007669"/>
    <property type="project" value="UniProtKB-ARBA"/>
</dbReference>
<feature type="compositionally biased region" description="Polar residues" evidence="1">
    <location>
        <begin position="708"/>
        <end position="737"/>
    </location>
</feature>
<dbReference type="Gene3D" id="1.10.1000.11">
    <property type="entry name" value="Arf Nucleotide-binding Site Opener,domain 2"/>
    <property type="match status" value="1"/>
</dbReference>
<dbReference type="Proteomes" id="UP000247409">
    <property type="component" value="Unassembled WGS sequence"/>
</dbReference>
<accession>A0A2V3J4K3</accession>
<dbReference type="InterPro" id="IPR016024">
    <property type="entry name" value="ARM-type_fold"/>
</dbReference>
<dbReference type="Pfam" id="PF01369">
    <property type="entry name" value="Sec7"/>
    <property type="match status" value="1"/>
</dbReference>
<feature type="region of interest" description="Disordered" evidence="1">
    <location>
        <begin position="708"/>
        <end position="746"/>
    </location>
</feature>
<reference evidence="3 4" key="1">
    <citation type="journal article" date="2018" name="Mol. Biol. Evol.">
        <title>Analysis of the draft genome of the red seaweed Gracilariopsis chorda provides insights into genome size evolution in Rhodophyta.</title>
        <authorList>
            <person name="Lee J."/>
            <person name="Yang E.C."/>
            <person name="Graf L."/>
            <person name="Yang J.H."/>
            <person name="Qiu H."/>
            <person name="Zel Zion U."/>
            <person name="Chan C.X."/>
            <person name="Stephens T.G."/>
            <person name="Weber A.P.M."/>
            <person name="Boo G.H."/>
            <person name="Boo S.M."/>
            <person name="Kim K.M."/>
            <person name="Shin Y."/>
            <person name="Jung M."/>
            <person name="Lee S.J."/>
            <person name="Yim H.S."/>
            <person name="Lee J.H."/>
            <person name="Bhattacharya D."/>
            <person name="Yoon H.S."/>
        </authorList>
    </citation>
    <scope>NUCLEOTIDE SEQUENCE [LARGE SCALE GENOMIC DNA]</scope>
    <source>
        <strain evidence="3 4">SKKU-2015</strain>
        <tissue evidence="3">Whole body</tissue>
    </source>
</reference>
<dbReference type="EMBL" id="NBIV01000006">
    <property type="protein sequence ID" value="PXF49309.1"/>
    <property type="molecule type" value="Genomic_DNA"/>
</dbReference>
<dbReference type="PROSITE" id="PS50190">
    <property type="entry name" value="SEC7"/>
    <property type="match status" value="1"/>
</dbReference>
<dbReference type="Gene3D" id="1.10.220.20">
    <property type="match status" value="1"/>
</dbReference>
<evidence type="ECO:0000259" key="2">
    <source>
        <dbReference type="PROSITE" id="PS50190"/>
    </source>
</evidence>
<dbReference type="InterPro" id="IPR000904">
    <property type="entry name" value="Sec7_dom"/>
</dbReference>
<dbReference type="GO" id="GO:0005085">
    <property type="term" value="F:guanyl-nucleotide exchange factor activity"/>
    <property type="evidence" value="ECO:0007669"/>
    <property type="project" value="InterPro"/>
</dbReference>
<dbReference type="PANTHER" id="PTHR10663">
    <property type="entry name" value="GUANYL-NUCLEOTIDE EXCHANGE FACTOR"/>
    <property type="match status" value="1"/>
</dbReference>
<feature type="compositionally biased region" description="Basic residues" evidence="1">
    <location>
        <begin position="481"/>
        <end position="490"/>
    </location>
</feature>
<dbReference type="SUPFAM" id="SSF48371">
    <property type="entry name" value="ARM repeat"/>
    <property type="match status" value="1"/>
</dbReference>
<sequence>MSHTPVSLSVTVLGEARELLSALRRNRRFGYLLSFTSTPQPAEHPLVKEVKSLRDIVRSPTTATHPNQSNPLWVDASLIPPDALLNALDPFFEVVRSRDASGIITGVALKSLDRIAKHLIALARRKDMLPQYASALSAIIDAAASCRFDATDPASDEVVLSRITRVITTVTCSEALPLVADASILRSVEACMGIASGRRRASILLKSTADAGLVNICTAIGQEAHTIISQHKNIGQSDIPSIFAHGVSGPAFGYAFDSDSFQQHGPASVSLIAALIELLSRMADPFYAQSPAERMLGLELISTLLGSAGTTLNSHPALKDMLLKDCSRGILRTLGNYKSEPDIIASAFAIATQLVHVLEENGAPLLFALLDRVFPYYISGYENVLPYTMAVGKPRGMDEQANANSAPSSSQSAMGSNGSMTQVAIELDPVIREIGLESLAALLSTPGLLCVMYRIADCEMKRTDLVRPLLQALGHAAKTNRFRRRSKRLRASSSGTHRLSDAKADPESDDDDGLISVNGGNPESSRFGRACALLCAESVLAIIDTISDRLKLETAGLSSRPVMDHDVQNIGRNVRKEKKRLLKVGEQFNASEKINKAGKLRPILREHGFISVKPASDGTVSEDLDVDVKAIVRFLRDTPGLSKERIGVILGEPDDLSRRVLAEYTATFEFAGRSFTESLRVFLESFRLPGEAQKIGRIVQSFADRYYSQNQNDPNPAKSQSRVPTVENSRANGSQHVAETDENGTATEKGLLEDIQMPEKHPSMGVLKSADAAYVLSYSVVMLNTDQHNDSIRNKMTLEDFVRNCRGINDGTDFPKWFLAEIYNSIAEVEIRMSDEAGIGGLTDLLWDEHIKRMEPEVSGFPTAKSSLVFEEDLFLLAWEAAVVSANSILNEAGDANSVQKALEGFLSVTRCATSFRIGRPTDAVIASLCTATTVRDGPLHGAAVRFGTDIKAQMASVALSGVSRQCGDWLQADGWQSLVSYLLRLHALSLLPADLEQRLGGYGPELVMSSDEDQIQSVFIPSWWPSQASKTGQVIEEEKPKRPLRANGFFAAILAASIGPELDSEDEDYDHEEDGIGHGHSWRKVSHVAPSYMRMKTREETEALDLARKCIASCRIEDVMIKDAKVLQSSALECLSQAIARSAIKVMNAKTDDESSGMEATVVDSGAQQNASTLDWGEFAPASPKHDSSIIAGVSSKQFSRATAESDADYPSFGLSQSWEGTLRERDEKKARELVIAFCVDALCELTFQNRDRLHIPWPALHSLLIRIIAPATHPSPILERAVVALLRIGVRLLHRQELRDDVLRGLNLLVRLPSETAEILSPLIAVGVHNMIEAHGSIIRSTSGWHAILSILESTANYQSKAREIGLETLTGILRGQYSTEAVSSESFAPLLDAVLAYTSSTSVDIAIRALDLLHLLAQRIPGFNEESAEDNGSLHSATDEEAKMIRREDNMWCEYWSPLFLGFAASVRDSRGKVRNHALSVLERVLALGGSAKFLTASEWSQALTTVILPLMTQLFMSHGFLVATIEAERAAQKKLLAEKSAAASVRRSRPRSFAVSAEHDEQLLRSVVAACNRTRMRAIVLTSKTFLQHHSTIANGLTEDSFTKLWMEVLEVFRVAFESSSSPSREVNVIKSESRISDLDEVLEHIPENVKNILLVMCDCGLLSKDHELRWNATFTMVREFVPEIDEIVSAATQNPLTIMKQSNSSKENGHLDAGLPKQREEPEDTINQEGPENTAVGSQVPVASTS</sequence>
<name>A0A2V3J4K3_9FLOR</name>
<dbReference type="GO" id="GO:0012505">
    <property type="term" value="C:endomembrane system"/>
    <property type="evidence" value="ECO:0007669"/>
    <property type="project" value="UniProtKB-ARBA"/>
</dbReference>
<dbReference type="PANTHER" id="PTHR10663:SF388">
    <property type="entry name" value="GOLGI-SPECIFIC BREFELDIN A-RESISTANCE GUANINE NUCLEOTIDE EXCHANGE FACTOR 1"/>
    <property type="match status" value="1"/>
</dbReference>
<organism evidence="3 4">
    <name type="scientific">Gracilariopsis chorda</name>
    <dbReference type="NCBI Taxonomy" id="448386"/>
    <lineage>
        <taxon>Eukaryota</taxon>
        <taxon>Rhodophyta</taxon>
        <taxon>Florideophyceae</taxon>
        <taxon>Rhodymeniophycidae</taxon>
        <taxon>Gracilariales</taxon>
        <taxon>Gracilariaceae</taxon>
        <taxon>Gracilariopsis</taxon>
    </lineage>
</organism>
<dbReference type="InterPro" id="IPR023394">
    <property type="entry name" value="Sec7_C_sf"/>
</dbReference>
<dbReference type="STRING" id="448386.A0A2V3J4K3"/>
<feature type="compositionally biased region" description="Polar residues" evidence="1">
    <location>
        <begin position="1732"/>
        <end position="1751"/>
    </location>
</feature>
<dbReference type="CDD" id="cd00171">
    <property type="entry name" value="Sec7"/>
    <property type="match status" value="1"/>
</dbReference>
<dbReference type="InterPro" id="IPR035999">
    <property type="entry name" value="Sec7_dom_sf"/>
</dbReference>
<protein>
    <submittedName>
        <fullName evidence="3">ARF guanine-nucleotide exchange factor GNOM</fullName>
    </submittedName>
</protein>
<evidence type="ECO:0000313" key="3">
    <source>
        <dbReference type="EMBL" id="PXF49309.1"/>
    </source>
</evidence>
<proteinExistence type="predicted"/>
<dbReference type="SMART" id="SM00222">
    <property type="entry name" value="Sec7"/>
    <property type="match status" value="1"/>
</dbReference>
<keyword evidence="4" id="KW-1185">Reference proteome</keyword>
<feature type="compositionally biased region" description="Low complexity" evidence="1">
    <location>
        <begin position="400"/>
        <end position="417"/>
    </location>
</feature>
<comment type="caution">
    <text evidence="3">The sequence shown here is derived from an EMBL/GenBank/DDBJ whole genome shotgun (WGS) entry which is preliminary data.</text>
</comment>
<evidence type="ECO:0000256" key="1">
    <source>
        <dbReference type="SAM" id="MobiDB-lite"/>
    </source>
</evidence>